<evidence type="ECO:0000256" key="2">
    <source>
        <dbReference type="SAM" id="SignalP"/>
    </source>
</evidence>
<evidence type="ECO:0000256" key="1">
    <source>
        <dbReference type="SAM" id="MobiDB-lite"/>
    </source>
</evidence>
<dbReference type="VEuPathDB" id="FungiDB:BLGHR1_11376"/>
<name>A0A383UK20_BLUHO</name>
<dbReference type="AlphaFoldDB" id="A0A383UK20"/>
<accession>A0A383UK20</accession>
<evidence type="ECO:0000313" key="3">
    <source>
        <dbReference type="EMBL" id="SZF00633.1"/>
    </source>
</evidence>
<protein>
    <submittedName>
        <fullName evidence="3">Uncharacterized protein</fullName>
    </submittedName>
</protein>
<organism evidence="3 4">
    <name type="scientific">Blumeria hordei</name>
    <name type="common">Barley powdery mildew</name>
    <name type="synonym">Blumeria graminis f. sp. hordei</name>
    <dbReference type="NCBI Taxonomy" id="2867405"/>
    <lineage>
        <taxon>Eukaryota</taxon>
        <taxon>Fungi</taxon>
        <taxon>Dikarya</taxon>
        <taxon>Ascomycota</taxon>
        <taxon>Pezizomycotina</taxon>
        <taxon>Leotiomycetes</taxon>
        <taxon>Erysiphales</taxon>
        <taxon>Erysiphaceae</taxon>
        <taxon>Blumeria</taxon>
    </lineage>
</organism>
<dbReference type="Proteomes" id="UP000275772">
    <property type="component" value="Unassembled WGS sequence"/>
</dbReference>
<gene>
    <name evidence="3" type="ORF">BLGHR1_11376</name>
</gene>
<feature type="chain" id="PRO_5017020961" evidence="2">
    <location>
        <begin position="25"/>
        <end position="126"/>
    </location>
</feature>
<reference evidence="3 4" key="1">
    <citation type="submission" date="2017-11" db="EMBL/GenBank/DDBJ databases">
        <authorList>
            <person name="Kracher B."/>
        </authorList>
    </citation>
    <scope>NUCLEOTIDE SEQUENCE [LARGE SCALE GENOMIC DNA]</scope>
    <source>
        <strain evidence="3 4">RACE1</strain>
    </source>
</reference>
<keyword evidence="2" id="KW-0732">Signal</keyword>
<proteinExistence type="predicted"/>
<sequence length="126" mass="13889">MKFPSAASTAAFAGLLLLVPTAYGAEYFDCGNGVIFPYSQVLQFAGGATRGRRASGDPEPPNGDRHKTRKFSRVPSSGVITTYLLQVDRQDSSITLFELRSGQWSECGYIDNFQHDPAWRTDLYTT</sequence>
<feature type="signal peptide" evidence="2">
    <location>
        <begin position="1"/>
        <end position="24"/>
    </location>
</feature>
<feature type="region of interest" description="Disordered" evidence="1">
    <location>
        <begin position="49"/>
        <end position="70"/>
    </location>
</feature>
<evidence type="ECO:0000313" key="4">
    <source>
        <dbReference type="Proteomes" id="UP000275772"/>
    </source>
</evidence>
<dbReference type="EMBL" id="UNSH01000021">
    <property type="protein sequence ID" value="SZF00633.1"/>
    <property type="molecule type" value="Genomic_DNA"/>
</dbReference>